<feature type="domain" description="Probable transposase IS891/IS1136/IS1341" evidence="1">
    <location>
        <begin position="4"/>
        <end position="90"/>
    </location>
</feature>
<reference evidence="2" key="1">
    <citation type="submission" date="2006-06" db="EMBL/GenBank/DDBJ databases">
        <title>Complete sequence of Trichodesmium erythraeum IMS101.</title>
        <authorList>
            <consortium name="US DOE Joint Genome Institute"/>
            <person name="Copeland A."/>
            <person name="Lucas S."/>
            <person name="Lapidus A."/>
            <person name="Barry K."/>
            <person name="Detter J.C."/>
            <person name="Glavina del Rio T."/>
            <person name="Hammon N."/>
            <person name="Israni S."/>
            <person name="Dalin E."/>
            <person name="Tice H."/>
            <person name="Pitluck S."/>
            <person name="Kiss H."/>
            <person name="Munk A.C."/>
            <person name="Brettin T."/>
            <person name="Bruce D."/>
            <person name="Han C."/>
            <person name="Tapia R."/>
            <person name="Gilna P."/>
            <person name="Schmutz J."/>
            <person name="Larimer F."/>
            <person name="Land M."/>
            <person name="Hauser L."/>
            <person name="Kyrpides N."/>
            <person name="Kim E."/>
            <person name="Richardson P."/>
        </authorList>
    </citation>
    <scope>NUCLEOTIDE SEQUENCE [LARGE SCALE GENOMIC DNA]</scope>
    <source>
        <strain evidence="2">IMS101</strain>
    </source>
</reference>
<gene>
    <name evidence="2" type="ordered locus">Tery_2429</name>
</gene>
<dbReference type="KEGG" id="ter:Tery_2429"/>
<dbReference type="InterPro" id="IPR001959">
    <property type="entry name" value="Transposase"/>
</dbReference>
<dbReference type="HOGENOM" id="CLU_2426126_0_0_3"/>
<dbReference type="RefSeq" id="WP_011612012.1">
    <property type="nucleotide sequence ID" value="NC_008312.1"/>
</dbReference>
<evidence type="ECO:0000259" key="1">
    <source>
        <dbReference type="Pfam" id="PF01385"/>
    </source>
</evidence>
<sequence length="91" mass="10538">MRLNPTKKQVGIDLGITSLLTTSDGEKVANPKNLQKLHNKLRLTQKYLSKKTKGFNNYHKTRLKVARIHALIKDSRLDYTHKLTTQLIREN</sequence>
<name>Q112C8_TRIEI</name>
<dbReference type="Pfam" id="PF01385">
    <property type="entry name" value="OrfB_IS605"/>
    <property type="match status" value="1"/>
</dbReference>
<dbReference type="EMBL" id="CP000393">
    <property type="protein sequence ID" value="ABG51646.1"/>
    <property type="molecule type" value="Genomic_DNA"/>
</dbReference>
<evidence type="ECO:0000313" key="2">
    <source>
        <dbReference type="EMBL" id="ABG51646.1"/>
    </source>
</evidence>
<organism evidence="2">
    <name type="scientific">Trichodesmium erythraeum (strain IMS101)</name>
    <dbReference type="NCBI Taxonomy" id="203124"/>
    <lineage>
        <taxon>Bacteria</taxon>
        <taxon>Bacillati</taxon>
        <taxon>Cyanobacteriota</taxon>
        <taxon>Cyanophyceae</taxon>
        <taxon>Oscillatoriophycideae</taxon>
        <taxon>Oscillatoriales</taxon>
        <taxon>Microcoleaceae</taxon>
        <taxon>Trichodesmium</taxon>
    </lineage>
</organism>
<accession>Q112C8</accession>
<protein>
    <submittedName>
        <fullName evidence="2">Putative transposase</fullName>
    </submittedName>
</protein>
<proteinExistence type="predicted"/>
<dbReference type="eggNOG" id="COG0675">
    <property type="taxonomic scope" value="Bacteria"/>
</dbReference>
<dbReference type="AlphaFoldDB" id="Q112C8"/>
<dbReference type="STRING" id="203124.Tery_2429"/>